<evidence type="ECO:0008006" key="3">
    <source>
        <dbReference type="Google" id="ProtNLM"/>
    </source>
</evidence>
<evidence type="ECO:0000313" key="1">
    <source>
        <dbReference type="EMBL" id="EKT55519.1"/>
    </source>
</evidence>
<accession>K8W4S8</accession>
<dbReference type="InterPro" id="IPR006450">
    <property type="entry name" value="Phage_HK97_gp6-like"/>
</dbReference>
<dbReference type="RefSeq" id="WP_008916017.1">
    <property type="nucleotide sequence ID" value="NZ_CM001773.1"/>
</dbReference>
<dbReference type="PATRIC" id="fig|1141660.3.peg.2207"/>
<dbReference type="Proteomes" id="UP000010290">
    <property type="component" value="Chromosome"/>
</dbReference>
<comment type="caution">
    <text evidence="1">The sequence shown here is derived from an EMBL/GenBank/DDBJ whole genome shotgun (WGS) entry which is preliminary data.</text>
</comment>
<dbReference type="Gene3D" id="1.10.3230.30">
    <property type="entry name" value="Phage gp6-like head-tail connector protein"/>
    <property type="match status" value="1"/>
</dbReference>
<protein>
    <recommendedName>
        <fullName evidence="3">Phage protein</fullName>
    </recommendedName>
</protein>
<proteinExistence type="predicted"/>
<dbReference type="OrthoDB" id="8452319at2"/>
<reference evidence="1 2" key="1">
    <citation type="journal article" date="2012" name="BMC Genomics">
        <title>Comparative genomics of bacteria in the genus Providencia isolated from wild Drosophila melanogaster.</title>
        <authorList>
            <person name="Galac M.R."/>
            <person name="Lazzaro B.P."/>
        </authorList>
    </citation>
    <scope>NUCLEOTIDE SEQUENCE [LARGE SCALE GENOMIC DNA]</scope>
    <source>
        <strain evidence="1 2">DSM 19967</strain>
    </source>
</reference>
<sequence>MKLPTLDELRQQCRIDTEHEDDILLGYLSAAKEKASNYLNRTLYEENVPNDDPNGIEITPVIKLALMLAVGFWYDTRELKKIPQGFYELLSDYRISPMRAK</sequence>
<dbReference type="InterPro" id="IPR021146">
    <property type="entry name" value="Phage_gp6-like_head-tail"/>
</dbReference>
<dbReference type="AlphaFoldDB" id="K8W4S8"/>
<dbReference type="NCBIfam" id="TIGR01560">
    <property type="entry name" value="put_DNA_pack"/>
    <property type="match status" value="1"/>
</dbReference>
<name>K8W4S8_9GAMM</name>
<dbReference type="Pfam" id="PF05135">
    <property type="entry name" value="Phage_connect_1"/>
    <property type="match status" value="1"/>
</dbReference>
<organism evidence="1 2">
    <name type="scientific">Providencia sneebia DSM 19967</name>
    <dbReference type="NCBI Taxonomy" id="1141660"/>
    <lineage>
        <taxon>Bacteria</taxon>
        <taxon>Pseudomonadati</taxon>
        <taxon>Pseudomonadota</taxon>
        <taxon>Gammaproteobacteria</taxon>
        <taxon>Enterobacterales</taxon>
        <taxon>Morganellaceae</taxon>
        <taxon>Providencia</taxon>
    </lineage>
</organism>
<gene>
    <name evidence="1" type="ORF">OO7_11064</name>
</gene>
<dbReference type="HOGENOM" id="CLU_085951_3_2_6"/>
<dbReference type="CDD" id="cd08054">
    <property type="entry name" value="gp6"/>
    <property type="match status" value="1"/>
</dbReference>
<dbReference type="EMBL" id="AKKN01000010">
    <property type="protein sequence ID" value="EKT55519.1"/>
    <property type="molecule type" value="Genomic_DNA"/>
</dbReference>
<evidence type="ECO:0000313" key="2">
    <source>
        <dbReference type="Proteomes" id="UP000010290"/>
    </source>
</evidence>
<keyword evidence="2" id="KW-1185">Reference proteome</keyword>